<evidence type="ECO:0000256" key="2">
    <source>
        <dbReference type="ARBA" id="ARBA00012621"/>
    </source>
</evidence>
<dbReference type="PANTHER" id="PTHR42755:SF1">
    <property type="entry name" value="3-DEOXY-D-MANNO-OCTULOSONIC ACID TRANSFERASE, MITOCHONDRIAL-RELATED"/>
    <property type="match status" value="1"/>
</dbReference>
<dbReference type="Gene3D" id="3.40.50.11720">
    <property type="entry name" value="3-Deoxy-D-manno-octulosonic-acid transferase, N-terminal domain"/>
    <property type="match status" value="1"/>
</dbReference>
<dbReference type="UniPathway" id="UPA00958"/>
<dbReference type="SUPFAM" id="SSF53756">
    <property type="entry name" value="UDP-Glycosyltransferase/glycogen phosphorylase"/>
    <property type="match status" value="1"/>
</dbReference>
<dbReference type="FunCoup" id="A0A1I2DJX2">
    <property type="interactions" value="202"/>
</dbReference>
<dbReference type="InterPro" id="IPR039901">
    <property type="entry name" value="Kdotransferase"/>
</dbReference>
<protein>
    <recommendedName>
        <fullName evidence="3 8">3-deoxy-D-manno-octulosonic acid transferase</fullName>
        <shortName evidence="8">Kdo transferase</shortName>
        <ecNumber evidence="2 8">2.4.99.12</ecNumber>
    </recommendedName>
    <alternativeName>
        <fullName evidence="5 8">Lipid IV(A) 3-deoxy-D-manno-octulosonic acid transferase</fullName>
    </alternativeName>
</protein>
<comment type="catalytic activity">
    <reaction evidence="6 8">
        <text>lipid IVA (E. coli) + CMP-3-deoxy-beta-D-manno-octulosonate = alpha-Kdo-(2-&gt;6)-lipid IVA (E. coli) + CMP + H(+)</text>
        <dbReference type="Rhea" id="RHEA:28066"/>
        <dbReference type="ChEBI" id="CHEBI:15378"/>
        <dbReference type="ChEBI" id="CHEBI:58603"/>
        <dbReference type="ChEBI" id="CHEBI:60364"/>
        <dbReference type="ChEBI" id="CHEBI:60377"/>
        <dbReference type="ChEBI" id="CHEBI:85987"/>
        <dbReference type="EC" id="2.4.99.12"/>
    </reaction>
</comment>
<dbReference type="AlphaFoldDB" id="A0A1I2DJX2"/>
<dbReference type="GO" id="GO:0043842">
    <property type="term" value="F:Kdo transferase activity"/>
    <property type="evidence" value="ECO:0007669"/>
    <property type="project" value="UniProtKB-EC"/>
</dbReference>
<dbReference type="Pfam" id="PF04413">
    <property type="entry name" value="Glycos_transf_N"/>
    <property type="match status" value="1"/>
</dbReference>
<evidence type="ECO:0000256" key="8">
    <source>
        <dbReference type="RuleBase" id="RU365103"/>
    </source>
</evidence>
<comment type="function">
    <text evidence="8">Involved in lipopolysaccharide (LPS) biosynthesis. Catalyzes the transfer of 3-deoxy-D-manno-octulosonate (Kdo) residue(s) from CMP-Kdo to lipid IV(A), the tetraacyldisaccharide-1,4'-bisphosphate precursor of lipid A.</text>
</comment>
<evidence type="ECO:0000256" key="7">
    <source>
        <dbReference type="PIRSR" id="PIRSR639901-1"/>
    </source>
</evidence>
<evidence type="ECO:0000256" key="1">
    <source>
        <dbReference type="ARBA" id="ARBA00004713"/>
    </source>
</evidence>
<comment type="subcellular location">
    <subcellularLocation>
        <location evidence="8">Cell membrane</location>
    </subcellularLocation>
</comment>
<keyword evidence="8" id="KW-0448">Lipopolysaccharide biosynthesis</keyword>
<dbReference type="GO" id="GO:0009245">
    <property type="term" value="P:lipid A biosynthetic process"/>
    <property type="evidence" value="ECO:0007669"/>
    <property type="project" value="TreeGrafter"/>
</dbReference>
<evidence type="ECO:0000256" key="4">
    <source>
        <dbReference type="ARBA" id="ARBA00022679"/>
    </source>
</evidence>
<dbReference type="EC" id="2.4.99.12" evidence="2 8"/>
<sequence>MRILYIWGIRIFSFFIAIAATFNEKARLLKYGWKKVWQQLNEISHQSPIVWIHCASLGEFEQGRPIIEAIRSNHPEFKILLTFFSPSGYEVRKNYNMAHWVTYLPADTPQNAKKFIETVKPTFALFVKYEFWPCFFETLHKKNIPIISVSSIFRENQIFFRWYGTWFRKTLKKVQKFYVQDKTSAQLLKKAGILNCDVVGDTRFDRVTDIVKNARQVPIAESFAKDASLVVVAGSTWPPDEDLLINYINNTPDDVKIIIAPHEVHESHISQIEQKLKVPYLKFSKINSSLPLEFAKVKVLIVDTIGLLSAIYRYGHVAYIGGGFGKGIHNTLEAATYGIPVIFGPKYQKFKEARDLIKCKGGFSINNYSELFSLIEDFRNKPTRLKASGQSAASYVSSMCGATDIIMKEIFSIST</sequence>
<dbReference type="RefSeq" id="WP_010527504.1">
    <property type="nucleotide sequence ID" value="NZ_AFSL01000053.1"/>
</dbReference>
<accession>A0A1I2DJX2</accession>
<name>A0A1I2DJX2_9BACT</name>
<keyword evidence="8" id="KW-1003">Cell membrane</keyword>
<dbReference type="PANTHER" id="PTHR42755">
    <property type="entry name" value="3-DEOXY-MANNO-OCTULOSONATE CYTIDYLYLTRANSFERASE"/>
    <property type="match status" value="1"/>
</dbReference>
<comment type="similarity">
    <text evidence="8">Belongs to the glycosyltransferase group 1 family.</text>
</comment>
<dbReference type="InterPro" id="IPR038107">
    <property type="entry name" value="Glycos_transf_N_sf"/>
</dbReference>
<feature type="domain" description="3-deoxy-D-manno-octulosonic-acid transferase N-terminal" evidence="9">
    <location>
        <begin position="42"/>
        <end position="205"/>
    </location>
</feature>
<dbReference type="InterPro" id="IPR007507">
    <property type="entry name" value="Glycos_transf_N"/>
</dbReference>
<dbReference type="OrthoDB" id="9789797at2"/>
<evidence type="ECO:0000256" key="3">
    <source>
        <dbReference type="ARBA" id="ARBA00019077"/>
    </source>
</evidence>
<evidence type="ECO:0000259" key="9">
    <source>
        <dbReference type="Pfam" id="PF04413"/>
    </source>
</evidence>
<keyword evidence="4 8" id="KW-0808">Transferase</keyword>
<dbReference type="Gene3D" id="3.40.50.2000">
    <property type="entry name" value="Glycogen Phosphorylase B"/>
    <property type="match status" value="1"/>
</dbReference>
<keyword evidence="8" id="KW-0472">Membrane</keyword>
<dbReference type="GO" id="GO:0005886">
    <property type="term" value="C:plasma membrane"/>
    <property type="evidence" value="ECO:0007669"/>
    <property type="project" value="UniProtKB-SubCell"/>
</dbReference>
<dbReference type="InParanoid" id="A0A1I2DJX2"/>
<gene>
    <name evidence="10" type="ORF">SAMN05444380_11914</name>
</gene>
<feature type="transmembrane region" description="Helical" evidence="8">
    <location>
        <begin position="6"/>
        <end position="23"/>
    </location>
</feature>
<organism evidence="10 11">
    <name type="scientific">Thermophagus xiamenensis</name>
    <dbReference type="NCBI Taxonomy" id="385682"/>
    <lineage>
        <taxon>Bacteria</taxon>
        <taxon>Pseudomonadati</taxon>
        <taxon>Bacteroidota</taxon>
        <taxon>Bacteroidia</taxon>
        <taxon>Marinilabiliales</taxon>
        <taxon>Marinilabiliaceae</taxon>
        <taxon>Thermophagus</taxon>
    </lineage>
</organism>
<evidence type="ECO:0000256" key="5">
    <source>
        <dbReference type="ARBA" id="ARBA00031445"/>
    </source>
</evidence>
<reference evidence="10 11" key="1">
    <citation type="submission" date="2016-10" db="EMBL/GenBank/DDBJ databases">
        <authorList>
            <person name="de Groot N.N."/>
        </authorList>
    </citation>
    <scope>NUCLEOTIDE SEQUENCE [LARGE SCALE GENOMIC DNA]</scope>
    <source>
        <strain evidence="10 11">DSM 19012</strain>
    </source>
</reference>
<dbReference type="STRING" id="385682.SAMN05444380_11914"/>
<dbReference type="EMBL" id="FONA01000019">
    <property type="protein sequence ID" value="SFE80200.1"/>
    <property type="molecule type" value="Genomic_DNA"/>
</dbReference>
<keyword evidence="11" id="KW-1185">Reference proteome</keyword>
<evidence type="ECO:0000256" key="6">
    <source>
        <dbReference type="ARBA" id="ARBA00049183"/>
    </source>
</evidence>
<evidence type="ECO:0000313" key="11">
    <source>
        <dbReference type="Proteomes" id="UP000181976"/>
    </source>
</evidence>
<dbReference type="GO" id="GO:0009244">
    <property type="term" value="P:lipopolysaccharide core region biosynthetic process"/>
    <property type="evidence" value="ECO:0007669"/>
    <property type="project" value="UniProtKB-UniRule"/>
</dbReference>
<proteinExistence type="inferred from homology"/>
<dbReference type="Proteomes" id="UP000181976">
    <property type="component" value="Unassembled WGS sequence"/>
</dbReference>
<dbReference type="eggNOG" id="COG1519">
    <property type="taxonomic scope" value="Bacteria"/>
</dbReference>
<keyword evidence="8" id="KW-1133">Transmembrane helix</keyword>
<evidence type="ECO:0000313" key="10">
    <source>
        <dbReference type="EMBL" id="SFE80200.1"/>
    </source>
</evidence>
<feature type="active site" description="Proton acceptor" evidence="7">
    <location>
        <position position="59"/>
    </location>
</feature>
<comment type="pathway">
    <text evidence="1 8">Bacterial outer membrane biogenesis; LPS core biosynthesis.</text>
</comment>
<keyword evidence="8" id="KW-0812">Transmembrane</keyword>